<keyword evidence="3" id="KW-1185">Reference proteome</keyword>
<dbReference type="Proteomes" id="UP000091820">
    <property type="component" value="Unassembled WGS sequence"/>
</dbReference>
<feature type="transmembrane region" description="Helical" evidence="1">
    <location>
        <begin position="43"/>
        <end position="62"/>
    </location>
</feature>
<keyword evidence="1" id="KW-0812">Transmembrane</keyword>
<evidence type="ECO:0000313" key="2">
    <source>
        <dbReference type="EnsemblMetazoa" id="GBRI007229-PA"/>
    </source>
</evidence>
<reference evidence="3" key="1">
    <citation type="submission" date="2014-03" db="EMBL/GenBank/DDBJ databases">
        <authorList>
            <person name="Aksoy S."/>
            <person name="Warren W."/>
            <person name="Wilson R.K."/>
        </authorList>
    </citation>
    <scope>NUCLEOTIDE SEQUENCE [LARGE SCALE GENOMIC DNA]</scope>
    <source>
        <strain evidence="3">IAEA</strain>
    </source>
</reference>
<organism evidence="2 3">
    <name type="scientific">Glossina brevipalpis</name>
    <dbReference type="NCBI Taxonomy" id="37001"/>
    <lineage>
        <taxon>Eukaryota</taxon>
        <taxon>Metazoa</taxon>
        <taxon>Ecdysozoa</taxon>
        <taxon>Arthropoda</taxon>
        <taxon>Hexapoda</taxon>
        <taxon>Insecta</taxon>
        <taxon>Pterygota</taxon>
        <taxon>Neoptera</taxon>
        <taxon>Endopterygota</taxon>
        <taxon>Diptera</taxon>
        <taxon>Brachycera</taxon>
        <taxon>Muscomorpha</taxon>
        <taxon>Hippoboscoidea</taxon>
        <taxon>Glossinidae</taxon>
        <taxon>Glossina</taxon>
    </lineage>
</organism>
<keyword evidence="1" id="KW-0472">Membrane</keyword>
<proteinExistence type="predicted"/>
<dbReference type="VEuPathDB" id="VectorBase:GBRI007229"/>
<sequence>MRLQFVLEKELEERFMVFRVRTSSVSNNISSSSSSSTTKTKTITTRTVIIICILILFYLRALEQTIKKILYIKLESQMLQSSHFTYVALLNLSDTSLRYPEGGSVVGWFAEITLKDNSKEIITSRNLKILLMTCGGKLYKAMICICDVMNETQIIILPHFTGLAYNCFKYSNNPFNFNTYQRVY</sequence>
<reference evidence="2" key="2">
    <citation type="submission" date="2020-05" db="UniProtKB">
        <authorList>
            <consortium name="EnsemblMetazoa"/>
        </authorList>
    </citation>
    <scope>IDENTIFICATION</scope>
    <source>
        <strain evidence="2">IAEA</strain>
    </source>
</reference>
<name>A0A1A9W5R6_9MUSC</name>
<evidence type="ECO:0000256" key="1">
    <source>
        <dbReference type="SAM" id="Phobius"/>
    </source>
</evidence>
<accession>A0A1A9W5R6</accession>
<dbReference type="EnsemblMetazoa" id="GBRI007229-RA">
    <property type="protein sequence ID" value="GBRI007229-PA"/>
    <property type="gene ID" value="GBRI007229"/>
</dbReference>
<evidence type="ECO:0000313" key="3">
    <source>
        <dbReference type="Proteomes" id="UP000091820"/>
    </source>
</evidence>
<protein>
    <submittedName>
        <fullName evidence="2">Uncharacterized protein</fullName>
    </submittedName>
</protein>
<keyword evidence="1" id="KW-1133">Transmembrane helix</keyword>
<dbReference type="AlphaFoldDB" id="A0A1A9W5R6"/>